<keyword evidence="8" id="KW-0408">Iron</keyword>
<evidence type="ECO:0000256" key="5">
    <source>
        <dbReference type="ARBA" id="ARBA00022496"/>
    </source>
</evidence>
<feature type="signal peptide" evidence="16">
    <location>
        <begin position="1"/>
        <end position="23"/>
    </location>
</feature>
<feature type="chain" id="PRO_5045644390" evidence="16">
    <location>
        <begin position="24"/>
        <end position="807"/>
    </location>
</feature>
<protein>
    <submittedName>
        <fullName evidence="19">TonB-dependent siderophore receptor</fullName>
    </submittedName>
</protein>
<keyword evidence="13 14" id="KW-0998">Cell outer membrane</keyword>
<name>A0ABT7NSJ8_9SPHI</name>
<dbReference type="InterPro" id="IPR008969">
    <property type="entry name" value="CarboxyPept-like_regulatory"/>
</dbReference>
<dbReference type="InterPro" id="IPR012910">
    <property type="entry name" value="Plug_dom"/>
</dbReference>
<dbReference type="NCBIfam" id="TIGR01783">
    <property type="entry name" value="TonB-siderophor"/>
    <property type="match status" value="1"/>
</dbReference>
<comment type="similarity">
    <text evidence="2 14 15">Belongs to the TonB-dependent receptor family.</text>
</comment>
<evidence type="ECO:0000256" key="11">
    <source>
        <dbReference type="ARBA" id="ARBA00023136"/>
    </source>
</evidence>
<feature type="domain" description="TonB-dependent receptor-like beta-barrel" evidence="17">
    <location>
        <begin position="302"/>
        <end position="777"/>
    </location>
</feature>
<dbReference type="SUPFAM" id="SSF49464">
    <property type="entry name" value="Carboxypeptidase regulatory domain-like"/>
    <property type="match status" value="1"/>
</dbReference>
<dbReference type="Gene3D" id="2.170.130.10">
    <property type="entry name" value="TonB-dependent receptor, plug domain"/>
    <property type="match status" value="1"/>
</dbReference>
<keyword evidence="11 14" id="KW-0472">Membrane</keyword>
<evidence type="ECO:0000313" key="19">
    <source>
        <dbReference type="EMBL" id="MDM1050220.1"/>
    </source>
</evidence>
<dbReference type="EMBL" id="JACAGK010000079">
    <property type="protein sequence ID" value="MDM1050220.1"/>
    <property type="molecule type" value="Genomic_DNA"/>
</dbReference>
<evidence type="ECO:0000256" key="16">
    <source>
        <dbReference type="SAM" id="SignalP"/>
    </source>
</evidence>
<dbReference type="InterPro" id="IPR039426">
    <property type="entry name" value="TonB-dep_rcpt-like"/>
</dbReference>
<evidence type="ECO:0000256" key="7">
    <source>
        <dbReference type="ARBA" id="ARBA00022729"/>
    </source>
</evidence>
<evidence type="ECO:0000259" key="17">
    <source>
        <dbReference type="Pfam" id="PF00593"/>
    </source>
</evidence>
<dbReference type="CDD" id="cd01347">
    <property type="entry name" value="ligand_gated_channel"/>
    <property type="match status" value="1"/>
</dbReference>
<dbReference type="InterPro" id="IPR036942">
    <property type="entry name" value="Beta-barrel_TonB_sf"/>
</dbReference>
<dbReference type="Gene3D" id="2.40.170.20">
    <property type="entry name" value="TonB-dependent receptor, beta-barrel domain"/>
    <property type="match status" value="1"/>
</dbReference>
<evidence type="ECO:0000256" key="3">
    <source>
        <dbReference type="ARBA" id="ARBA00022448"/>
    </source>
</evidence>
<evidence type="ECO:0000256" key="10">
    <source>
        <dbReference type="ARBA" id="ARBA00023077"/>
    </source>
</evidence>
<gene>
    <name evidence="19" type="ORF">HX018_18440</name>
</gene>
<dbReference type="PANTHER" id="PTHR32552">
    <property type="entry name" value="FERRICHROME IRON RECEPTOR-RELATED"/>
    <property type="match status" value="1"/>
</dbReference>
<keyword evidence="4 14" id="KW-1134">Transmembrane beta strand</keyword>
<evidence type="ECO:0000256" key="9">
    <source>
        <dbReference type="ARBA" id="ARBA00023065"/>
    </source>
</evidence>
<evidence type="ECO:0000256" key="1">
    <source>
        <dbReference type="ARBA" id="ARBA00004571"/>
    </source>
</evidence>
<comment type="caution">
    <text evidence="19">The sequence shown here is derived from an EMBL/GenBank/DDBJ whole genome shotgun (WGS) entry which is preliminary data.</text>
</comment>
<accession>A0ABT7NSJ8</accession>
<dbReference type="Pfam" id="PF07715">
    <property type="entry name" value="Plug"/>
    <property type="match status" value="1"/>
</dbReference>
<organism evidence="19 20">
    <name type="scientific">Sphingobacterium hotanense</name>
    <dbReference type="NCBI Taxonomy" id="649196"/>
    <lineage>
        <taxon>Bacteria</taxon>
        <taxon>Pseudomonadati</taxon>
        <taxon>Bacteroidota</taxon>
        <taxon>Sphingobacteriia</taxon>
        <taxon>Sphingobacteriales</taxon>
        <taxon>Sphingobacteriaceae</taxon>
        <taxon>Sphingobacterium</taxon>
    </lineage>
</organism>
<keyword evidence="5" id="KW-0410">Iron transport</keyword>
<dbReference type="PANTHER" id="PTHR32552:SF68">
    <property type="entry name" value="FERRICHROME OUTER MEMBRANE TRANSPORTER_PHAGE RECEPTOR"/>
    <property type="match status" value="1"/>
</dbReference>
<dbReference type="Pfam" id="PF00593">
    <property type="entry name" value="TonB_dep_Rec_b-barrel"/>
    <property type="match status" value="1"/>
</dbReference>
<evidence type="ECO:0000256" key="12">
    <source>
        <dbReference type="ARBA" id="ARBA00023170"/>
    </source>
</evidence>
<comment type="subcellular location">
    <subcellularLocation>
        <location evidence="1 14">Cell outer membrane</location>
        <topology evidence="1 14">Multi-pass membrane protein</topology>
    </subcellularLocation>
</comment>
<proteinExistence type="inferred from homology"/>
<dbReference type="Proteomes" id="UP001170954">
    <property type="component" value="Unassembled WGS sequence"/>
</dbReference>
<keyword evidence="20" id="KW-1185">Reference proteome</keyword>
<dbReference type="SUPFAM" id="SSF56935">
    <property type="entry name" value="Porins"/>
    <property type="match status" value="1"/>
</dbReference>
<keyword evidence="9" id="KW-0406">Ion transport</keyword>
<dbReference type="Gene3D" id="2.60.40.1120">
    <property type="entry name" value="Carboxypeptidase-like, regulatory domain"/>
    <property type="match status" value="1"/>
</dbReference>
<keyword evidence="6 14" id="KW-0812">Transmembrane</keyword>
<reference evidence="19" key="1">
    <citation type="submission" date="2020-06" db="EMBL/GenBank/DDBJ databases">
        <authorList>
            <person name="Dong N."/>
        </authorList>
    </citation>
    <scope>NUCLEOTIDE SEQUENCE</scope>
    <source>
        <strain evidence="19">R1692</strain>
    </source>
</reference>
<evidence type="ECO:0000313" key="20">
    <source>
        <dbReference type="Proteomes" id="UP001170954"/>
    </source>
</evidence>
<keyword evidence="10 15" id="KW-0798">TonB box</keyword>
<evidence type="ECO:0000256" key="13">
    <source>
        <dbReference type="ARBA" id="ARBA00023237"/>
    </source>
</evidence>
<evidence type="ECO:0000256" key="6">
    <source>
        <dbReference type="ARBA" id="ARBA00022692"/>
    </source>
</evidence>
<dbReference type="InterPro" id="IPR000531">
    <property type="entry name" value="Beta-barrel_TonB"/>
</dbReference>
<feature type="domain" description="TonB-dependent receptor plug" evidence="18">
    <location>
        <begin position="131"/>
        <end position="228"/>
    </location>
</feature>
<dbReference type="Pfam" id="PF13715">
    <property type="entry name" value="CarbopepD_reg_2"/>
    <property type="match status" value="1"/>
</dbReference>
<keyword evidence="12 19" id="KW-0675">Receptor</keyword>
<reference evidence="19" key="2">
    <citation type="journal article" date="2022" name="Sci. Total Environ.">
        <title>Prevalence, transmission, and molecular epidemiology of tet(X)-positive bacteria among humans, animals, and environmental niches in China: An epidemiological, and genomic-based study.</title>
        <authorList>
            <person name="Dong N."/>
            <person name="Zeng Y."/>
            <person name="Cai C."/>
            <person name="Sun C."/>
            <person name="Lu J."/>
            <person name="Liu C."/>
            <person name="Zhou H."/>
            <person name="Sun Q."/>
            <person name="Shu L."/>
            <person name="Wang H."/>
            <person name="Wang Y."/>
            <person name="Wang S."/>
            <person name="Wu C."/>
            <person name="Chan E.W."/>
            <person name="Chen G."/>
            <person name="Shen Z."/>
            <person name="Chen S."/>
            <person name="Zhang R."/>
        </authorList>
    </citation>
    <scope>NUCLEOTIDE SEQUENCE</scope>
    <source>
        <strain evidence="19">R1692</strain>
    </source>
</reference>
<evidence type="ECO:0000256" key="4">
    <source>
        <dbReference type="ARBA" id="ARBA00022452"/>
    </source>
</evidence>
<dbReference type="PROSITE" id="PS52016">
    <property type="entry name" value="TONB_DEPENDENT_REC_3"/>
    <property type="match status" value="1"/>
</dbReference>
<sequence length="807" mass="89191">MNMRITKILTLLFMLSAGTTVMAQTTVKGKVVNPKGKGLSEVNISSNGYAAKTNGSGHFELYIGHPGEFVLVVSAVGYESRNIQVQPGGLETRIAELVLNDKHNSIDSVDVVGYHTVNDKKLAVGKGGILVRDLPQSVQIINAQVIRDQQVNRLSDVLKNANGVALGANRGGVNENFYARGYSLGSNNIFKNGARTNNGGSIEASTLESVEILKGSAALLYGGVSGGAVVNLVTKKPKFEHGGEVSMRVGSFNQYKPIVDVYGPISDRLAFRIVGTGEYAESYRDNVESKRFYVNPSLLYKISEKSTLNAMFDYLKSDFTPDFGIGSVDGKIDQRVGRSTYLNTEWAYNKTNSSNGQLAFSHDFSSNWKLDLNASYQQYNRNYFGAERIQAKADGTIPRALNRTESEELTFNQQANLTGTVYTGTIKHQVLVGADFDQSNTKNYAFNIYAGADPSKPSTAYDEINVFEKDSYKSRTDIPETNLKTRTATDIFRYGVFAQDLVSLTDKFKVLVGIRYTEQKNKQSEGYDYAKDSSYVVENKTKDGQLLGDKKESAWSPKFALIYQPIKSTTFFVSYANNFTSNSGYDSEFRPMGPSIIDHYEAGVKNELFAGRLTANLSWYRIINDRFAQAIMDESGNVPDANMKEFTGKTASDGLDLDITGTIIDGLEVMGGYAYNFMRYLETNDNGSVEGVRLVGTTAHTGNASLFYTIQNGGAKGLKLGFSTYYTGKRNAGWNNTKINESKGEDRVIPIDPFTTFDFSAGYTYRNWSILGKISNISNEFNYYVHENYSVNPIPPRSFTTTLSYKF</sequence>
<keyword evidence="3 14" id="KW-0813">Transport</keyword>
<dbReference type="InterPro" id="IPR010105">
    <property type="entry name" value="TonB_sidphr_rcpt"/>
</dbReference>
<evidence type="ECO:0000256" key="14">
    <source>
        <dbReference type="PROSITE-ProRule" id="PRU01360"/>
    </source>
</evidence>
<evidence type="ECO:0000256" key="15">
    <source>
        <dbReference type="RuleBase" id="RU003357"/>
    </source>
</evidence>
<dbReference type="InterPro" id="IPR037066">
    <property type="entry name" value="Plug_dom_sf"/>
</dbReference>
<evidence type="ECO:0000256" key="2">
    <source>
        <dbReference type="ARBA" id="ARBA00009810"/>
    </source>
</evidence>
<evidence type="ECO:0000256" key="8">
    <source>
        <dbReference type="ARBA" id="ARBA00023004"/>
    </source>
</evidence>
<evidence type="ECO:0000259" key="18">
    <source>
        <dbReference type="Pfam" id="PF07715"/>
    </source>
</evidence>
<keyword evidence="7 16" id="KW-0732">Signal</keyword>